<name>A0AAV7P9U6_PLEWA</name>
<dbReference type="Proteomes" id="UP001066276">
    <property type="component" value="Chromosome 7"/>
</dbReference>
<evidence type="ECO:0000313" key="2">
    <source>
        <dbReference type="Proteomes" id="UP001066276"/>
    </source>
</evidence>
<keyword evidence="2" id="KW-1185">Reference proteome</keyword>
<comment type="caution">
    <text evidence="1">The sequence shown here is derived from an EMBL/GenBank/DDBJ whole genome shotgun (WGS) entry which is preliminary data.</text>
</comment>
<dbReference type="PANTHER" id="PTHR33332">
    <property type="entry name" value="REVERSE TRANSCRIPTASE DOMAIN-CONTAINING PROTEIN"/>
    <property type="match status" value="1"/>
</dbReference>
<reference evidence="1" key="1">
    <citation type="journal article" date="2022" name="bioRxiv">
        <title>Sequencing and chromosome-scale assembly of the giantPleurodeles waltlgenome.</title>
        <authorList>
            <person name="Brown T."/>
            <person name="Elewa A."/>
            <person name="Iarovenko S."/>
            <person name="Subramanian E."/>
            <person name="Araus A.J."/>
            <person name="Petzold A."/>
            <person name="Susuki M."/>
            <person name="Suzuki K.-i.T."/>
            <person name="Hayashi T."/>
            <person name="Toyoda A."/>
            <person name="Oliveira C."/>
            <person name="Osipova E."/>
            <person name="Leigh N.D."/>
            <person name="Simon A."/>
            <person name="Yun M.H."/>
        </authorList>
    </citation>
    <scope>NUCLEOTIDE SEQUENCE</scope>
    <source>
        <strain evidence="1">20211129_DDA</strain>
        <tissue evidence="1">Liver</tissue>
    </source>
</reference>
<sequence>MFSSCLVNLLTSFLEECTFHVAMREECSTVCPILAAVPQESILGSFLFNIFTNDIPKDLKKTDDVGVISQSFSEKEAAKNLEASLCKISGWYSDLQMNLYTSKTTEALFTRKQIKKHPQVRLNGEEIKWESSSSYLGVTLDCKLSWRNHIKKTCQKATNKLAALYPLLRMKSMPRQNKVRTVNTIIRPTMTCFTSVERLQARVSKASADTTEQGLMDSHRCSLLCKNSRLLQRFGL</sequence>
<organism evidence="1 2">
    <name type="scientific">Pleurodeles waltl</name>
    <name type="common">Iberian ribbed newt</name>
    <dbReference type="NCBI Taxonomy" id="8319"/>
    <lineage>
        <taxon>Eukaryota</taxon>
        <taxon>Metazoa</taxon>
        <taxon>Chordata</taxon>
        <taxon>Craniata</taxon>
        <taxon>Vertebrata</taxon>
        <taxon>Euteleostomi</taxon>
        <taxon>Amphibia</taxon>
        <taxon>Batrachia</taxon>
        <taxon>Caudata</taxon>
        <taxon>Salamandroidea</taxon>
        <taxon>Salamandridae</taxon>
        <taxon>Pleurodelinae</taxon>
        <taxon>Pleurodeles</taxon>
    </lineage>
</organism>
<proteinExistence type="predicted"/>
<gene>
    <name evidence="1" type="ORF">NDU88_003531</name>
</gene>
<accession>A0AAV7P9U6</accession>
<evidence type="ECO:0000313" key="1">
    <source>
        <dbReference type="EMBL" id="KAJ1125093.1"/>
    </source>
</evidence>
<dbReference type="EMBL" id="JANPWB010000011">
    <property type="protein sequence ID" value="KAJ1125093.1"/>
    <property type="molecule type" value="Genomic_DNA"/>
</dbReference>
<dbReference type="AlphaFoldDB" id="A0AAV7P9U6"/>
<evidence type="ECO:0008006" key="3">
    <source>
        <dbReference type="Google" id="ProtNLM"/>
    </source>
</evidence>
<protein>
    <recommendedName>
        <fullName evidence="3">Reverse transcriptase domain-containing protein</fullName>
    </recommendedName>
</protein>